<feature type="transmembrane region" description="Helical" evidence="1">
    <location>
        <begin position="104"/>
        <end position="126"/>
    </location>
</feature>
<feature type="domain" description="Peptidase M56" evidence="2">
    <location>
        <begin position="32"/>
        <end position="263"/>
    </location>
</feature>
<dbReference type="InterPro" id="IPR052173">
    <property type="entry name" value="Beta-lactam_resp_regulator"/>
</dbReference>
<gene>
    <name evidence="3" type="ORF">ACFQZI_09085</name>
</gene>
<dbReference type="EMBL" id="JBHTIA010000003">
    <property type="protein sequence ID" value="MFD0765008.1"/>
    <property type="molecule type" value="Genomic_DNA"/>
</dbReference>
<evidence type="ECO:0000259" key="2">
    <source>
        <dbReference type="Pfam" id="PF05569"/>
    </source>
</evidence>
<keyword evidence="1" id="KW-1133">Transmembrane helix</keyword>
<organism evidence="3 4">
    <name type="scientific">Mucilaginibacter lutimaris</name>
    <dbReference type="NCBI Taxonomy" id="931629"/>
    <lineage>
        <taxon>Bacteria</taxon>
        <taxon>Pseudomonadati</taxon>
        <taxon>Bacteroidota</taxon>
        <taxon>Sphingobacteriia</taxon>
        <taxon>Sphingobacteriales</taxon>
        <taxon>Sphingobacteriaceae</taxon>
        <taxon>Mucilaginibacter</taxon>
    </lineage>
</organism>
<evidence type="ECO:0000256" key="1">
    <source>
        <dbReference type="SAM" id="Phobius"/>
    </source>
</evidence>
<protein>
    <submittedName>
        <fullName evidence="3">M56 family metallopeptidase</fullName>
    </submittedName>
</protein>
<name>A0ABW2ZFM0_9SPHI</name>
<sequence length="562" mass="64321">MKTITYLLQVSACTGIFYGFYFLLLRRLTFFTLNRWYLLATLLLSFIIPAINISIDTVRPPTIIQPVMYLNQIQVIDEPVKDMPEVTTQPVVEKAYDWVTPVKVVYMMMMAISVLHLAFTLLVFYCRSRAGRLMQIGNVKVLRGNGKQGNSSFLNVIFVNDDGLEPDEIKQIIAHEMLHVQLLHSADRIIARLVQIVLWFNPFTYCYIRSIEENHEFEVDRIIACNANKSIYAQLLFKLSISGQSYLMHSFSKVPLKSRIAMLFNKPTSNMKKIIYALVLPVVAISCLAFSNLETKSLGKAPSLKVLLKAPIEDTTIRYRQKVKQTPAQKIANDKSKAEYEAYRQTDEFKQKMADAERATGKTLTYKVISYQSLDFAKYVKEGFVVANNNSEFIISTGYGQSKQLKEILKPGNEIEMKVLGAALWGKGTPVLIEPAVISRDGIEIYRAAEAAPLPKTAFLYEANRVRYTDGQVTNIKKYPNGKWKSALIEVVNGYKIKFNIKPNAPDFKNLEWGDHVRFRFVHEFKTGAKEYTVNDWVSLSNDIKDYGTKNPDFFFKFYEKM</sequence>
<proteinExistence type="predicted"/>
<dbReference type="InterPro" id="IPR008756">
    <property type="entry name" value="Peptidase_M56"/>
</dbReference>
<keyword evidence="1" id="KW-0812">Transmembrane</keyword>
<evidence type="ECO:0000313" key="4">
    <source>
        <dbReference type="Proteomes" id="UP001597073"/>
    </source>
</evidence>
<feature type="transmembrane region" description="Helical" evidence="1">
    <location>
        <begin position="274"/>
        <end position="293"/>
    </location>
</feature>
<reference evidence="4" key="1">
    <citation type="journal article" date="2019" name="Int. J. Syst. Evol. Microbiol.">
        <title>The Global Catalogue of Microorganisms (GCM) 10K type strain sequencing project: providing services to taxonomists for standard genome sequencing and annotation.</title>
        <authorList>
            <consortium name="The Broad Institute Genomics Platform"/>
            <consortium name="The Broad Institute Genome Sequencing Center for Infectious Disease"/>
            <person name="Wu L."/>
            <person name="Ma J."/>
        </authorList>
    </citation>
    <scope>NUCLEOTIDE SEQUENCE [LARGE SCALE GENOMIC DNA]</scope>
    <source>
        <strain evidence="4">CCUG 60742</strain>
    </source>
</reference>
<feature type="transmembrane region" description="Helical" evidence="1">
    <location>
        <begin position="36"/>
        <end position="55"/>
    </location>
</feature>
<comment type="caution">
    <text evidence="3">The sequence shown here is derived from an EMBL/GenBank/DDBJ whole genome shotgun (WGS) entry which is preliminary data.</text>
</comment>
<dbReference type="Pfam" id="PF05569">
    <property type="entry name" value="Peptidase_M56"/>
    <property type="match status" value="1"/>
</dbReference>
<accession>A0ABW2ZFM0</accession>
<dbReference type="PANTHER" id="PTHR34978">
    <property type="entry name" value="POSSIBLE SENSOR-TRANSDUCER PROTEIN BLAR"/>
    <property type="match status" value="1"/>
</dbReference>
<dbReference type="RefSeq" id="WP_377141425.1">
    <property type="nucleotide sequence ID" value="NZ_JBHTIA010000003.1"/>
</dbReference>
<dbReference type="Proteomes" id="UP001597073">
    <property type="component" value="Unassembled WGS sequence"/>
</dbReference>
<keyword evidence="1" id="KW-0472">Membrane</keyword>
<keyword evidence="4" id="KW-1185">Reference proteome</keyword>
<dbReference type="PANTHER" id="PTHR34978:SF3">
    <property type="entry name" value="SLR0241 PROTEIN"/>
    <property type="match status" value="1"/>
</dbReference>
<evidence type="ECO:0000313" key="3">
    <source>
        <dbReference type="EMBL" id="MFD0765008.1"/>
    </source>
</evidence>
<feature type="transmembrane region" description="Helical" evidence="1">
    <location>
        <begin position="6"/>
        <end position="24"/>
    </location>
</feature>